<feature type="region of interest" description="Disordered" evidence="1">
    <location>
        <begin position="315"/>
        <end position="423"/>
    </location>
</feature>
<feature type="region of interest" description="Disordered" evidence="1">
    <location>
        <begin position="705"/>
        <end position="734"/>
    </location>
</feature>
<reference evidence="2 3" key="1">
    <citation type="submission" date="2023-10" db="EMBL/GenBank/DDBJ databases">
        <title>Genomes of two closely related lineages of the louse Polyplax serrata with different host specificities.</title>
        <authorList>
            <person name="Martinu J."/>
            <person name="Tarabai H."/>
            <person name="Stefka J."/>
            <person name="Hypsa V."/>
        </authorList>
    </citation>
    <scope>NUCLEOTIDE SEQUENCE [LARGE SCALE GENOMIC DNA]</scope>
    <source>
        <strain evidence="2">HR10_N</strain>
    </source>
</reference>
<feature type="compositionally biased region" description="Polar residues" evidence="1">
    <location>
        <begin position="782"/>
        <end position="797"/>
    </location>
</feature>
<feature type="compositionally biased region" description="Polar residues" evidence="1">
    <location>
        <begin position="1013"/>
        <end position="1029"/>
    </location>
</feature>
<feature type="region of interest" description="Disordered" evidence="1">
    <location>
        <begin position="1194"/>
        <end position="1232"/>
    </location>
</feature>
<feature type="compositionally biased region" description="Polar residues" evidence="1">
    <location>
        <begin position="1038"/>
        <end position="1081"/>
    </location>
</feature>
<accession>A0AAN8NZ06</accession>
<gene>
    <name evidence="2" type="ORF">RUM43_008853</name>
</gene>
<feature type="region of interest" description="Disordered" evidence="1">
    <location>
        <begin position="1256"/>
        <end position="1308"/>
    </location>
</feature>
<evidence type="ECO:0000313" key="2">
    <source>
        <dbReference type="EMBL" id="KAK6623001.1"/>
    </source>
</evidence>
<feature type="compositionally biased region" description="Low complexity" evidence="1">
    <location>
        <begin position="19"/>
        <end position="33"/>
    </location>
</feature>
<feature type="region of interest" description="Disordered" evidence="1">
    <location>
        <begin position="782"/>
        <end position="842"/>
    </location>
</feature>
<feature type="region of interest" description="Disordered" evidence="1">
    <location>
        <begin position="1010"/>
        <end position="1118"/>
    </location>
</feature>
<feature type="region of interest" description="Disordered" evidence="1">
    <location>
        <begin position="1"/>
        <end position="40"/>
    </location>
</feature>
<comment type="caution">
    <text evidence="2">The sequence shown here is derived from an EMBL/GenBank/DDBJ whole genome shotgun (WGS) entry which is preliminary data.</text>
</comment>
<feature type="compositionally biased region" description="Polar residues" evidence="1">
    <location>
        <begin position="1088"/>
        <end position="1108"/>
    </location>
</feature>
<dbReference type="EMBL" id="JAWJWE010000038">
    <property type="protein sequence ID" value="KAK6623001.1"/>
    <property type="molecule type" value="Genomic_DNA"/>
</dbReference>
<name>A0AAN8NZ06_POLSC</name>
<feature type="compositionally biased region" description="Polar residues" evidence="1">
    <location>
        <begin position="720"/>
        <end position="734"/>
    </location>
</feature>
<feature type="compositionally biased region" description="Low complexity" evidence="1">
    <location>
        <begin position="405"/>
        <end position="417"/>
    </location>
</feature>
<feature type="compositionally biased region" description="Basic and acidic residues" evidence="1">
    <location>
        <begin position="709"/>
        <end position="719"/>
    </location>
</feature>
<protein>
    <submittedName>
        <fullName evidence="2">Uncharacterized protein</fullName>
    </submittedName>
</protein>
<evidence type="ECO:0000313" key="3">
    <source>
        <dbReference type="Proteomes" id="UP001372834"/>
    </source>
</evidence>
<feature type="compositionally biased region" description="Polar residues" evidence="1">
    <location>
        <begin position="804"/>
        <end position="834"/>
    </location>
</feature>
<proteinExistence type="predicted"/>
<dbReference type="Proteomes" id="UP001372834">
    <property type="component" value="Unassembled WGS sequence"/>
</dbReference>
<feature type="compositionally biased region" description="Polar residues" evidence="1">
    <location>
        <begin position="1220"/>
        <end position="1232"/>
    </location>
</feature>
<feature type="compositionally biased region" description="Polar residues" evidence="1">
    <location>
        <begin position="315"/>
        <end position="324"/>
    </location>
</feature>
<evidence type="ECO:0000256" key="1">
    <source>
        <dbReference type="SAM" id="MobiDB-lite"/>
    </source>
</evidence>
<feature type="compositionally biased region" description="Polar residues" evidence="1">
    <location>
        <begin position="382"/>
        <end position="394"/>
    </location>
</feature>
<feature type="compositionally biased region" description="Polar residues" evidence="1">
    <location>
        <begin position="1194"/>
        <end position="1208"/>
    </location>
</feature>
<sequence length="1308" mass="136394">MFNLGSYEKRGVVGATPDSSSPSRSNSSNRFSPVGMSPMGDENQHIRIQLAVHKYNNSMQSPAINRRMGTPCARQPFFSYERNGELAGTSEKRFENRYEGVGNFPTVHLRKSAVRYRPIRKFNEVKVPFPELPVNRFLNHLPELCTDPKSSTRSVFDVLQDMSREKIHSKDDKEYPRYGSRGLGGDVSNDGEAVLRPLFVKKPRTSMVLTRDNTTQTLFPQNMEAFNSMSTTTSIQSDSQDPKAKLRRQLAKQNNEIFASLSSSNASFAMKRKIDKISTAKEDRMGNVSLNKKAKLQADCQPMRQETLTSEKVNNVVKTGSGNSEFLPKVTRRSKPGDLGNTTSPNKDRLTTIFLDMEGSPKAQMFQNSGKTNGALCDDSLNKSGTPGNTNSLELKTDSSKGIDSSSKTLSPLTSTPQDKSGVNVETNVANSFSNNNTNSASDKFKFESTPKINLNGSSSETKLPTGWNPPTTFIPTEFGKQSEDGSNPATKATSTVSVSTSVSVPSISSPFTSRVPEKTEQNTCFKIPTSSSVTQVLTSITNVSQVDGQTKLLSVTTNASTTTFTITTSSAPQITFGNNITCTTSKSMTLPVVSSAVSQSSLTGFTGKVFTTEQNPKTTQATTIPVLPTSLSANPEAPKVNFTFGASSTTSISSPAATTTTTTPIFNTSSSTDTTGVTIGNIAGQTAPSSSPFVFGQKPVAETSVEQNKNDAGLDKTSKTQLESSNTTTGPFKSVFTNFQGPVSTAATTQGTGQTTTVTQSNLFSFGTTTTTPVTANSVFPTSFGQKSSMTVSTESSTKHSDATPTSAPPTFSFGQTSIPSSVGQNAQPSATPAAQPKVFSFGQTPTTQASFSTGGGFGSIGSNNPFGQSSSVFGQSTTQVSTNTSMSQVTAFGQTESSTSKPANAFESKTGAVSFGTVSNTSIFGQNTNTFGAKATTFGAPATSAQTGFSIPTTQTEVQFGGSSFAGTGFGGAATVQSSALTFGAPKTTQATISFGSSTTTGFVSTTSASQSTTFGAPSTTQASKGFTSPFGGQPTFGQFNKSPTSSSIFNKDNQSTTSALTAPTNTLSSNFGTGSGQSIFGAKPNSGQESTFGQQSKLQTTSFGSPGQGGFAQNKFTFGTATSNVTSFTPSPPKTTSAGVFTFGAASNANPASAPAFGAASTSATPFSFTSQNSTATPFKFGASGTGDMSGTPSFSFGAQKTENNPLEAKPAPATAGTFNFGSTQAPPQSTFNFNATPSPSVFSFGSTGSASSGSSFNFGSPQPGGVFGQGTPSPGVFSAPGTFSIGSGSSQSRPRASSRLRRRP</sequence>
<organism evidence="2 3">
    <name type="scientific">Polyplax serrata</name>
    <name type="common">Common mouse louse</name>
    <dbReference type="NCBI Taxonomy" id="468196"/>
    <lineage>
        <taxon>Eukaryota</taxon>
        <taxon>Metazoa</taxon>
        <taxon>Ecdysozoa</taxon>
        <taxon>Arthropoda</taxon>
        <taxon>Hexapoda</taxon>
        <taxon>Insecta</taxon>
        <taxon>Pterygota</taxon>
        <taxon>Neoptera</taxon>
        <taxon>Paraneoptera</taxon>
        <taxon>Psocodea</taxon>
        <taxon>Troctomorpha</taxon>
        <taxon>Phthiraptera</taxon>
        <taxon>Anoplura</taxon>
        <taxon>Polyplacidae</taxon>
        <taxon>Polyplax</taxon>
    </lineage>
</organism>